<dbReference type="Proteomes" id="UP000032067">
    <property type="component" value="Unassembled WGS sequence"/>
</dbReference>
<dbReference type="RefSeq" id="WP_042578774.1">
    <property type="nucleotide sequence ID" value="NZ_JXQQ01000023.1"/>
</dbReference>
<comment type="caution">
    <text evidence="1">The sequence shown here is derived from an EMBL/GenBank/DDBJ whole genome shotgun (WGS) entry which is preliminary data.</text>
</comment>
<dbReference type="InterPro" id="IPR032675">
    <property type="entry name" value="LRR_dom_sf"/>
</dbReference>
<dbReference type="InterPro" id="IPR001611">
    <property type="entry name" value="Leu-rich_rpt"/>
</dbReference>
<sequence length="303" mass="33097">MTISDRTETFFGKRVEDYQGGDVAGGPGIVHRLCLDYDDDKSMGVLLEEYLSKIDKSALDALILGPWSEPHDTGPDDAFEVLIAHAAELKSLKALFVGDMTFEDCEISWIIQGNYEALLQAFPQLEVLRIRGATSLQLPAFSHAALRELVIESGGLPREISEGLAQSTLPSLEHLELWLGTDEYGFDGDVELLRGVLQKLRTPKLRHLGLRDSEIADEVAAWLATEGWVAELDTLDLSLGTLGDEGAKALLASPHVVKLKRLDLSHHYIGAPVQAQLRAAIPGVVLDDPQEADDGHRYVAVGE</sequence>
<dbReference type="Gene3D" id="3.80.10.10">
    <property type="entry name" value="Ribonuclease Inhibitor"/>
    <property type="match status" value="1"/>
</dbReference>
<dbReference type="SUPFAM" id="SSF52047">
    <property type="entry name" value="RNI-like"/>
    <property type="match status" value="1"/>
</dbReference>
<protein>
    <recommendedName>
        <fullName evidence="3">Leucine-rich repeat domain-containing protein</fullName>
    </recommendedName>
</protein>
<proteinExistence type="predicted"/>
<dbReference type="Pfam" id="PF13516">
    <property type="entry name" value="LRR_6"/>
    <property type="match status" value="1"/>
</dbReference>
<evidence type="ECO:0008006" key="3">
    <source>
        <dbReference type="Google" id="ProtNLM"/>
    </source>
</evidence>
<reference evidence="1 2" key="1">
    <citation type="submission" date="2014-12" db="EMBL/GenBank/DDBJ databases">
        <title>16Stimator: statistical estimation of ribosomal gene copy numbers from draft genome assemblies.</title>
        <authorList>
            <person name="Perisin M.A."/>
            <person name="Vetter M."/>
            <person name="Gilbert J.A."/>
            <person name="Bergelson J."/>
        </authorList>
    </citation>
    <scope>NUCLEOTIDE SEQUENCE [LARGE SCALE GENOMIC DNA]</scope>
    <source>
        <strain evidence="1 2">MEDvA23</strain>
    </source>
</reference>
<evidence type="ECO:0000313" key="1">
    <source>
        <dbReference type="EMBL" id="KIQ33295.1"/>
    </source>
</evidence>
<dbReference type="EMBL" id="JXQQ01000023">
    <property type="protein sequence ID" value="KIQ33295.1"/>
    <property type="molecule type" value="Genomic_DNA"/>
</dbReference>
<dbReference type="InterPro" id="IPR047722">
    <property type="entry name" value="STM4015-like"/>
</dbReference>
<dbReference type="NCBIfam" id="NF038076">
    <property type="entry name" value="fam_STM4015"/>
    <property type="match status" value="1"/>
</dbReference>
<organism evidence="1 2">
    <name type="scientific">Variovorax paradoxus</name>
    <dbReference type="NCBI Taxonomy" id="34073"/>
    <lineage>
        <taxon>Bacteria</taxon>
        <taxon>Pseudomonadati</taxon>
        <taxon>Pseudomonadota</taxon>
        <taxon>Betaproteobacteria</taxon>
        <taxon>Burkholderiales</taxon>
        <taxon>Comamonadaceae</taxon>
        <taxon>Variovorax</taxon>
    </lineage>
</organism>
<dbReference type="OrthoDB" id="9781345at2"/>
<gene>
    <name evidence="1" type="ORF">RT97_10785</name>
</gene>
<accession>A0A0D0MVU9</accession>
<name>A0A0D0MVU9_VARPD</name>
<evidence type="ECO:0000313" key="2">
    <source>
        <dbReference type="Proteomes" id="UP000032067"/>
    </source>
</evidence>
<dbReference type="AlphaFoldDB" id="A0A0D0MVU9"/>